<dbReference type="Pfam" id="PF13489">
    <property type="entry name" value="Methyltransf_23"/>
    <property type="match status" value="1"/>
</dbReference>
<evidence type="ECO:0000256" key="1">
    <source>
        <dbReference type="ARBA" id="ARBA00038158"/>
    </source>
</evidence>
<dbReference type="GO" id="GO:0032259">
    <property type="term" value="P:methylation"/>
    <property type="evidence" value="ECO:0007669"/>
    <property type="project" value="UniProtKB-KW"/>
</dbReference>
<comment type="similarity">
    <text evidence="1">Belongs to the methyltransferase superfamily. LaeA methyltransferase family.</text>
</comment>
<dbReference type="Gene3D" id="3.40.50.150">
    <property type="entry name" value="Vaccinia Virus protein VP39"/>
    <property type="match status" value="1"/>
</dbReference>
<dbReference type="AlphaFoldDB" id="A0A8K0SMA3"/>
<dbReference type="PANTHER" id="PTHR43591">
    <property type="entry name" value="METHYLTRANSFERASE"/>
    <property type="match status" value="1"/>
</dbReference>
<comment type="caution">
    <text evidence="3">The sequence shown here is derived from an EMBL/GenBank/DDBJ whole genome shotgun (WGS) entry which is preliminary data.</text>
</comment>
<dbReference type="OrthoDB" id="2013972at2759"/>
<keyword evidence="3" id="KW-0489">Methyltransferase</keyword>
<name>A0A8K0SMA3_9HYPO</name>
<dbReference type="GO" id="GO:0008168">
    <property type="term" value="F:methyltransferase activity"/>
    <property type="evidence" value="ECO:0007669"/>
    <property type="project" value="UniProtKB-KW"/>
</dbReference>
<feature type="region of interest" description="Disordered" evidence="2">
    <location>
        <begin position="1"/>
        <end position="21"/>
    </location>
</feature>
<dbReference type="Proteomes" id="UP000813444">
    <property type="component" value="Unassembled WGS sequence"/>
</dbReference>
<accession>A0A8K0SMA3</accession>
<dbReference type="SUPFAM" id="SSF53335">
    <property type="entry name" value="S-adenosyl-L-methionine-dependent methyltransferases"/>
    <property type="match status" value="1"/>
</dbReference>
<dbReference type="PANTHER" id="PTHR43591:SF24">
    <property type="entry name" value="2-METHOXY-6-POLYPRENYL-1,4-BENZOQUINOL METHYLASE, MITOCHONDRIAL"/>
    <property type="match status" value="1"/>
</dbReference>
<sequence>MAEDQSSSTQGRLGPPSPVSTSSAIAVGSISNVAVIQSIEQGTFVSDGDPDDDTRSLTESIRQHIVDGGLRYHAYHAGQYAFPNDETEQHREDLKHHLILYLCDNNYFYAPVKPLLEEGIEVLDLGTGTGKWCMELADTYPATTFHGMDLSPIQPDWVPENVLFVVDDIEHEGGWTYGEERFDYIHIRHTIHSIRNRPQMWERIYEHLKPGGYVEIQEFHYTIGCDDDSCDGPYAFRDFLRYLRDGMAALGADLDAILHVEGELRAAGFQDICSKQLKCPNGPWPKRRRLQECGHILRDTIMWGLNGFARRPFRDGLNWTLLQIEMFLVDVRKSLSEEVNGNPKYHDYFPLHNIYARKPLNAQQPPDPATAATPAPKEPSP</sequence>
<reference evidence="3" key="1">
    <citation type="journal article" date="2021" name="Nat. Commun.">
        <title>Genetic determinants of endophytism in the Arabidopsis root mycobiome.</title>
        <authorList>
            <person name="Mesny F."/>
            <person name="Miyauchi S."/>
            <person name="Thiergart T."/>
            <person name="Pickel B."/>
            <person name="Atanasova L."/>
            <person name="Karlsson M."/>
            <person name="Huettel B."/>
            <person name="Barry K.W."/>
            <person name="Haridas S."/>
            <person name="Chen C."/>
            <person name="Bauer D."/>
            <person name="Andreopoulos W."/>
            <person name="Pangilinan J."/>
            <person name="LaButti K."/>
            <person name="Riley R."/>
            <person name="Lipzen A."/>
            <person name="Clum A."/>
            <person name="Drula E."/>
            <person name="Henrissat B."/>
            <person name="Kohler A."/>
            <person name="Grigoriev I.V."/>
            <person name="Martin F.M."/>
            <person name="Hacquard S."/>
        </authorList>
    </citation>
    <scope>NUCLEOTIDE SEQUENCE</scope>
    <source>
        <strain evidence="3">MPI-CAGE-CH-0235</strain>
    </source>
</reference>
<dbReference type="InterPro" id="IPR029063">
    <property type="entry name" value="SAM-dependent_MTases_sf"/>
</dbReference>
<dbReference type="EMBL" id="JAGPNK010000011">
    <property type="protein sequence ID" value="KAH7311586.1"/>
    <property type="molecule type" value="Genomic_DNA"/>
</dbReference>
<evidence type="ECO:0000313" key="3">
    <source>
        <dbReference type="EMBL" id="KAH7311586.1"/>
    </source>
</evidence>
<gene>
    <name evidence="3" type="ORF">B0I35DRAFT_357216</name>
</gene>
<organism evidence="3 4">
    <name type="scientific">Stachybotrys elegans</name>
    <dbReference type="NCBI Taxonomy" id="80388"/>
    <lineage>
        <taxon>Eukaryota</taxon>
        <taxon>Fungi</taxon>
        <taxon>Dikarya</taxon>
        <taxon>Ascomycota</taxon>
        <taxon>Pezizomycotina</taxon>
        <taxon>Sordariomycetes</taxon>
        <taxon>Hypocreomycetidae</taxon>
        <taxon>Hypocreales</taxon>
        <taxon>Stachybotryaceae</taxon>
        <taxon>Stachybotrys</taxon>
    </lineage>
</organism>
<keyword evidence="4" id="KW-1185">Reference proteome</keyword>
<evidence type="ECO:0000256" key="2">
    <source>
        <dbReference type="SAM" id="MobiDB-lite"/>
    </source>
</evidence>
<feature type="compositionally biased region" description="Polar residues" evidence="2">
    <location>
        <begin position="1"/>
        <end position="11"/>
    </location>
</feature>
<dbReference type="CDD" id="cd02440">
    <property type="entry name" value="AdoMet_MTases"/>
    <property type="match status" value="1"/>
</dbReference>
<evidence type="ECO:0000313" key="4">
    <source>
        <dbReference type="Proteomes" id="UP000813444"/>
    </source>
</evidence>
<proteinExistence type="inferred from homology"/>
<feature type="region of interest" description="Disordered" evidence="2">
    <location>
        <begin position="359"/>
        <end position="381"/>
    </location>
</feature>
<keyword evidence="3" id="KW-0808">Transferase</keyword>
<protein>
    <submittedName>
        <fullName evidence="3">S-adenosyl-L-methionine-dependent methyltransferase</fullName>
    </submittedName>
</protein>